<name>A0AAV2FYP2_9ROSI</name>
<dbReference type="PROSITE" id="PS50850">
    <property type="entry name" value="MFS"/>
    <property type="match status" value="1"/>
</dbReference>
<dbReference type="GO" id="GO:0022857">
    <property type="term" value="F:transmembrane transporter activity"/>
    <property type="evidence" value="ECO:0007669"/>
    <property type="project" value="InterPro"/>
</dbReference>
<dbReference type="Pfam" id="PF00083">
    <property type="entry name" value="Sugar_tr"/>
    <property type="match status" value="1"/>
</dbReference>
<evidence type="ECO:0000256" key="2">
    <source>
        <dbReference type="ARBA" id="ARBA00022448"/>
    </source>
</evidence>
<evidence type="ECO:0000256" key="4">
    <source>
        <dbReference type="ARBA" id="ARBA00022989"/>
    </source>
</evidence>
<dbReference type="InterPro" id="IPR020846">
    <property type="entry name" value="MFS_dom"/>
</dbReference>
<organism evidence="8 9">
    <name type="scientific">Linum trigynum</name>
    <dbReference type="NCBI Taxonomy" id="586398"/>
    <lineage>
        <taxon>Eukaryota</taxon>
        <taxon>Viridiplantae</taxon>
        <taxon>Streptophyta</taxon>
        <taxon>Embryophyta</taxon>
        <taxon>Tracheophyta</taxon>
        <taxon>Spermatophyta</taxon>
        <taxon>Magnoliopsida</taxon>
        <taxon>eudicotyledons</taxon>
        <taxon>Gunneridae</taxon>
        <taxon>Pentapetalae</taxon>
        <taxon>rosids</taxon>
        <taxon>fabids</taxon>
        <taxon>Malpighiales</taxon>
        <taxon>Linaceae</taxon>
        <taxon>Linum</taxon>
    </lineage>
</organism>
<feature type="transmembrane region" description="Helical" evidence="6">
    <location>
        <begin position="143"/>
        <end position="166"/>
    </location>
</feature>
<keyword evidence="9" id="KW-1185">Reference proteome</keyword>
<dbReference type="GO" id="GO:0016020">
    <property type="term" value="C:membrane"/>
    <property type="evidence" value="ECO:0007669"/>
    <property type="project" value="UniProtKB-SubCell"/>
</dbReference>
<keyword evidence="3 6" id="KW-0812">Transmembrane</keyword>
<dbReference type="PANTHER" id="PTHR48020">
    <property type="entry name" value="PROTON MYO-INOSITOL COTRANSPORTER"/>
    <property type="match status" value="1"/>
</dbReference>
<dbReference type="AlphaFoldDB" id="A0AAV2FYP2"/>
<gene>
    <name evidence="8" type="ORF">LTRI10_LOCUS43407</name>
</gene>
<dbReference type="InterPro" id="IPR050814">
    <property type="entry name" value="Myo-inositol_Transporter"/>
</dbReference>
<reference evidence="8 9" key="1">
    <citation type="submission" date="2024-04" db="EMBL/GenBank/DDBJ databases">
        <authorList>
            <person name="Fracassetti M."/>
        </authorList>
    </citation>
    <scope>NUCLEOTIDE SEQUENCE [LARGE SCALE GENOMIC DNA]</scope>
</reference>
<evidence type="ECO:0000313" key="8">
    <source>
        <dbReference type="EMBL" id="CAL1403474.1"/>
    </source>
</evidence>
<evidence type="ECO:0000256" key="1">
    <source>
        <dbReference type="ARBA" id="ARBA00004141"/>
    </source>
</evidence>
<sequence>MARVVRFRDEVEIIPPSSSSCFPAAACNLLKMAGNKITGAVTHLFHGAAHCVHSVATFSGNVWWDFKTVIRPSPMSSLAWAASFPFFLYGYDVAIQESGTSILGDLRLSQTDVTVYLTCTGRAAYGVGAFAAGVAANYVGRRYVLASVGVFYTAGALVVAFTTSYVWSTVGRALACFGVGMGLLVGPIFIVETAPSTTRGYHGTFPQVIHFFPK</sequence>
<evidence type="ECO:0000256" key="6">
    <source>
        <dbReference type="SAM" id="Phobius"/>
    </source>
</evidence>
<evidence type="ECO:0000313" key="9">
    <source>
        <dbReference type="Proteomes" id="UP001497516"/>
    </source>
</evidence>
<keyword evidence="4 6" id="KW-1133">Transmembrane helix</keyword>
<evidence type="ECO:0000256" key="5">
    <source>
        <dbReference type="ARBA" id="ARBA00023136"/>
    </source>
</evidence>
<dbReference type="InterPro" id="IPR005828">
    <property type="entry name" value="MFS_sugar_transport-like"/>
</dbReference>
<dbReference type="InterPro" id="IPR036259">
    <property type="entry name" value="MFS_trans_sf"/>
</dbReference>
<proteinExistence type="predicted"/>
<dbReference type="SUPFAM" id="SSF103473">
    <property type="entry name" value="MFS general substrate transporter"/>
    <property type="match status" value="1"/>
</dbReference>
<evidence type="ECO:0000256" key="3">
    <source>
        <dbReference type="ARBA" id="ARBA00022692"/>
    </source>
</evidence>
<feature type="transmembrane region" description="Helical" evidence="6">
    <location>
        <begin position="77"/>
        <end position="95"/>
    </location>
</feature>
<keyword evidence="2" id="KW-0813">Transport</keyword>
<dbReference type="Proteomes" id="UP001497516">
    <property type="component" value="Chromosome 7"/>
</dbReference>
<keyword evidence="5 6" id="KW-0472">Membrane</keyword>
<feature type="domain" description="Major facilitator superfamily (MFS) profile" evidence="7">
    <location>
        <begin position="78"/>
        <end position="214"/>
    </location>
</feature>
<dbReference type="PANTHER" id="PTHR48020:SF49">
    <property type="entry name" value="SUGAR TRANSPORTER"/>
    <property type="match status" value="1"/>
</dbReference>
<evidence type="ECO:0000259" key="7">
    <source>
        <dbReference type="PROSITE" id="PS50850"/>
    </source>
</evidence>
<dbReference type="EMBL" id="OZ034820">
    <property type="protein sequence ID" value="CAL1403474.1"/>
    <property type="molecule type" value="Genomic_DNA"/>
</dbReference>
<accession>A0AAV2FYP2</accession>
<comment type="subcellular location">
    <subcellularLocation>
        <location evidence="1">Membrane</location>
        <topology evidence="1">Multi-pass membrane protein</topology>
    </subcellularLocation>
</comment>
<dbReference type="Gene3D" id="1.20.1250.20">
    <property type="entry name" value="MFS general substrate transporter like domains"/>
    <property type="match status" value="1"/>
</dbReference>
<protein>
    <recommendedName>
        <fullName evidence="7">Major facilitator superfamily (MFS) profile domain-containing protein</fullName>
    </recommendedName>
</protein>
<feature type="transmembrane region" description="Helical" evidence="6">
    <location>
        <begin position="172"/>
        <end position="191"/>
    </location>
</feature>
<feature type="transmembrane region" description="Helical" evidence="6">
    <location>
        <begin position="115"/>
        <end position="136"/>
    </location>
</feature>